<protein>
    <submittedName>
        <fullName evidence="2">Abc-type multidrug transport system, permease component</fullName>
    </submittedName>
</protein>
<sequence length="285" mass="31778">MVALVQRNIKIYFSNRAGVVMSCLGALISFVIFIGFLQSNLEANWKLISNIKELLDLWMTAGIVSIAGITTSFQALGQLVKDRESRTIDDLSLTDVSVVKQNLAYVLSGTLISFMMQVITLLVMMGYFKLVDRILIPTGVIWPSLGYMGLGSLVATLLNLIIILFIHSSTTFSRLSSIIGAIAGFDVATYLPYGALTSHTQALVKLVPSSYEAAALRSLLLNQVSQHDLSAKLRYQMIDYLGIYFKINGYQLKRIDDLYIMLGMMLILIIIIVIMSWLFNRRRSV</sequence>
<dbReference type="STRING" id="417373.GCA_001570685_00194"/>
<name>A0A0R1UPA6_9LACO</name>
<feature type="transmembrane region" description="Helical" evidence="1">
    <location>
        <begin position="258"/>
        <end position="279"/>
    </location>
</feature>
<dbReference type="PANTHER" id="PTHR43229">
    <property type="entry name" value="NODULATION PROTEIN J"/>
    <property type="match status" value="1"/>
</dbReference>
<dbReference type="EMBL" id="AZGC01000026">
    <property type="protein sequence ID" value="KRL95005.1"/>
    <property type="molecule type" value="Genomic_DNA"/>
</dbReference>
<proteinExistence type="predicted"/>
<feature type="transmembrane region" description="Helical" evidence="1">
    <location>
        <begin position="57"/>
        <end position="76"/>
    </location>
</feature>
<dbReference type="PANTHER" id="PTHR43229:SF2">
    <property type="entry name" value="NODULATION PROTEIN J"/>
    <property type="match status" value="1"/>
</dbReference>
<feature type="transmembrane region" description="Helical" evidence="1">
    <location>
        <begin position="140"/>
        <end position="166"/>
    </location>
</feature>
<dbReference type="PATRIC" id="fig|1423742.4.peg.1093"/>
<keyword evidence="3" id="KW-1185">Reference proteome</keyword>
<dbReference type="InterPro" id="IPR051784">
    <property type="entry name" value="Nod_factor_ABC_transporter"/>
</dbReference>
<dbReference type="GO" id="GO:0016020">
    <property type="term" value="C:membrane"/>
    <property type="evidence" value="ECO:0007669"/>
    <property type="project" value="UniProtKB-SubCell"/>
</dbReference>
<keyword evidence="1" id="KW-0472">Membrane</keyword>
<comment type="caution">
    <text evidence="2">The sequence shown here is derived from an EMBL/GenBank/DDBJ whole genome shotgun (WGS) entry which is preliminary data.</text>
</comment>
<keyword evidence="1" id="KW-0812">Transmembrane</keyword>
<evidence type="ECO:0000313" key="3">
    <source>
        <dbReference type="Proteomes" id="UP000051084"/>
    </source>
</evidence>
<dbReference type="AlphaFoldDB" id="A0A0R1UPA6"/>
<accession>A0A0R1UPA6</accession>
<organism evidence="2 3">
    <name type="scientific">Limosilactobacillus equigenerosi DSM 18793 = JCM 14505</name>
    <dbReference type="NCBI Taxonomy" id="1423742"/>
    <lineage>
        <taxon>Bacteria</taxon>
        <taxon>Bacillati</taxon>
        <taxon>Bacillota</taxon>
        <taxon>Bacilli</taxon>
        <taxon>Lactobacillales</taxon>
        <taxon>Lactobacillaceae</taxon>
        <taxon>Limosilactobacillus</taxon>
    </lineage>
</organism>
<reference evidence="2 3" key="1">
    <citation type="journal article" date="2015" name="Genome Announc.">
        <title>Expanding the biotechnology potential of lactobacilli through comparative genomics of 213 strains and associated genera.</title>
        <authorList>
            <person name="Sun Z."/>
            <person name="Harris H.M."/>
            <person name="McCann A."/>
            <person name="Guo C."/>
            <person name="Argimon S."/>
            <person name="Zhang W."/>
            <person name="Yang X."/>
            <person name="Jeffery I.B."/>
            <person name="Cooney J.C."/>
            <person name="Kagawa T.F."/>
            <person name="Liu W."/>
            <person name="Song Y."/>
            <person name="Salvetti E."/>
            <person name="Wrobel A."/>
            <person name="Rasinkangas P."/>
            <person name="Parkhill J."/>
            <person name="Rea M.C."/>
            <person name="O'Sullivan O."/>
            <person name="Ritari J."/>
            <person name="Douillard F.P."/>
            <person name="Paul Ross R."/>
            <person name="Yang R."/>
            <person name="Briner A.E."/>
            <person name="Felis G.E."/>
            <person name="de Vos W.M."/>
            <person name="Barrangou R."/>
            <person name="Klaenhammer T.R."/>
            <person name="Caufield P.W."/>
            <person name="Cui Y."/>
            <person name="Zhang H."/>
            <person name="O'Toole P.W."/>
        </authorList>
    </citation>
    <scope>NUCLEOTIDE SEQUENCE [LARGE SCALE GENOMIC DNA]</scope>
    <source>
        <strain evidence="2 3">DSM 18793</strain>
    </source>
</reference>
<feature type="transmembrane region" description="Helical" evidence="1">
    <location>
        <begin position="17"/>
        <end position="37"/>
    </location>
</feature>
<keyword evidence="1" id="KW-1133">Transmembrane helix</keyword>
<gene>
    <name evidence="2" type="ORF">FC21_GL001051</name>
</gene>
<dbReference type="Proteomes" id="UP000051084">
    <property type="component" value="Unassembled WGS sequence"/>
</dbReference>
<evidence type="ECO:0000256" key="1">
    <source>
        <dbReference type="SAM" id="Phobius"/>
    </source>
</evidence>
<evidence type="ECO:0000313" key="2">
    <source>
        <dbReference type="EMBL" id="KRL95005.1"/>
    </source>
</evidence>
<dbReference type="RefSeq" id="WP_054652159.1">
    <property type="nucleotide sequence ID" value="NZ_AZGC01000026.1"/>
</dbReference>
<feature type="transmembrane region" description="Helical" evidence="1">
    <location>
        <begin position="103"/>
        <end position="128"/>
    </location>
</feature>
<dbReference type="GO" id="GO:0140359">
    <property type="term" value="F:ABC-type transporter activity"/>
    <property type="evidence" value="ECO:0007669"/>
    <property type="project" value="InterPro"/>
</dbReference>
<dbReference type="OrthoDB" id="162334at2"/>
<feature type="transmembrane region" description="Helical" evidence="1">
    <location>
        <begin position="178"/>
        <end position="196"/>
    </location>
</feature>